<keyword evidence="3" id="KW-0732">Signal</keyword>
<evidence type="ECO:0000313" key="4">
    <source>
        <dbReference type="EMBL" id="GAA2939912.1"/>
    </source>
</evidence>
<organism evidence="4 5">
    <name type="scientific">Streptomyces enissocaesilis</name>
    <dbReference type="NCBI Taxonomy" id="332589"/>
    <lineage>
        <taxon>Bacteria</taxon>
        <taxon>Bacillati</taxon>
        <taxon>Actinomycetota</taxon>
        <taxon>Actinomycetes</taxon>
        <taxon>Kitasatosporales</taxon>
        <taxon>Streptomycetaceae</taxon>
        <taxon>Streptomyces</taxon>
        <taxon>Streptomyces rochei group</taxon>
    </lineage>
</organism>
<comment type="caution">
    <text evidence="4">The sequence shown here is derived from an EMBL/GenBank/DDBJ whole genome shotgun (WGS) entry which is preliminary data.</text>
</comment>
<dbReference type="InterPro" id="IPR006059">
    <property type="entry name" value="SBP"/>
</dbReference>
<dbReference type="SUPFAM" id="SSF53850">
    <property type="entry name" value="Periplasmic binding protein-like II"/>
    <property type="match status" value="1"/>
</dbReference>
<evidence type="ECO:0000256" key="2">
    <source>
        <dbReference type="ARBA" id="ARBA00022448"/>
    </source>
</evidence>
<comment type="similarity">
    <text evidence="1">Belongs to the bacterial solute-binding protein 1 family.</text>
</comment>
<name>A0ABP6JRX5_9ACTN</name>
<proteinExistence type="inferred from homology"/>
<dbReference type="Gene3D" id="3.40.190.10">
    <property type="entry name" value="Periplasmic binding protein-like II"/>
    <property type="match status" value="2"/>
</dbReference>
<evidence type="ECO:0000256" key="3">
    <source>
        <dbReference type="ARBA" id="ARBA00022729"/>
    </source>
</evidence>
<accession>A0ABP6JRX5</accession>
<dbReference type="Proteomes" id="UP001500403">
    <property type="component" value="Unassembled WGS sequence"/>
</dbReference>
<dbReference type="InterPro" id="IPR050490">
    <property type="entry name" value="Bact_solute-bd_prot1"/>
</dbReference>
<evidence type="ECO:0000313" key="5">
    <source>
        <dbReference type="Proteomes" id="UP001500403"/>
    </source>
</evidence>
<evidence type="ECO:0000256" key="1">
    <source>
        <dbReference type="ARBA" id="ARBA00008520"/>
    </source>
</evidence>
<dbReference type="Pfam" id="PF01547">
    <property type="entry name" value="SBP_bac_1"/>
    <property type="match status" value="1"/>
</dbReference>
<protein>
    <recommendedName>
        <fullName evidence="6">Extracellular solute-binding protein</fullName>
    </recommendedName>
</protein>
<gene>
    <name evidence="4" type="ORF">GCM10010446_26630</name>
</gene>
<dbReference type="PANTHER" id="PTHR43649:SF34">
    <property type="entry name" value="ABC TRANSPORTER PERIPLASMIC-BINDING PROTEIN YCJN-RELATED"/>
    <property type="match status" value="1"/>
</dbReference>
<evidence type="ECO:0008006" key="6">
    <source>
        <dbReference type="Google" id="ProtNLM"/>
    </source>
</evidence>
<dbReference type="PANTHER" id="PTHR43649">
    <property type="entry name" value="ARABINOSE-BINDING PROTEIN-RELATED"/>
    <property type="match status" value="1"/>
</dbReference>
<sequence length="96" mass="10985">MSAGRCASRHSCIDEISERSFPFGQTLGPINGTVKCRDKLFAMPYTSDGVMLYYRKDLLEKANIEPPKTWDEMREVRDKILPKQKGMSCYGGQFEK</sequence>
<keyword evidence="5" id="KW-1185">Reference proteome</keyword>
<reference evidence="5" key="1">
    <citation type="journal article" date="2019" name="Int. J. Syst. Evol. Microbiol.">
        <title>The Global Catalogue of Microorganisms (GCM) 10K type strain sequencing project: providing services to taxonomists for standard genome sequencing and annotation.</title>
        <authorList>
            <consortium name="The Broad Institute Genomics Platform"/>
            <consortium name="The Broad Institute Genome Sequencing Center for Infectious Disease"/>
            <person name="Wu L."/>
            <person name="Ma J."/>
        </authorList>
    </citation>
    <scope>NUCLEOTIDE SEQUENCE [LARGE SCALE GENOMIC DNA]</scope>
    <source>
        <strain evidence="5">JCM 9088</strain>
    </source>
</reference>
<keyword evidence="2" id="KW-0813">Transport</keyword>
<dbReference type="EMBL" id="BAAAUD010000026">
    <property type="protein sequence ID" value="GAA2939912.1"/>
    <property type="molecule type" value="Genomic_DNA"/>
</dbReference>